<dbReference type="GO" id="GO:0016788">
    <property type="term" value="F:hydrolase activity, acting on ester bonds"/>
    <property type="evidence" value="ECO:0007669"/>
    <property type="project" value="UniProtKB-ARBA"/>
</dbReference>
<feature type="chain" id="PRO_5030693963" description="GDSL family lipase" evidence="1">
    <location>
        <begin position="25"/>
        <end position="85"/>
    </location>
</feature>
<sequence>MSAAARFAASAVLALCCASTWAQVASHPLLSRPVASLQPDEVRGMQQRLADWPQLQVYRQANAALPAASAAQPRVVFFGDSITQG</sequence>
<proteinExistence type="predicted"/>
<evidence type="ECO:0000313" key="2">
    <source>
        <dbReference type="EMBL" id="KAF1015591.1"/>
    </source>
</evidence>
<reference evidence="3" key="1">
    <citation type="journal article" date="2020" name="MBio">
        <title>Horizontal gene transfer to a defensive symbiont with a reduced genome amongst a multipartite beetle microbiome.</title>
        <authorList>
            <person name="Waterworth S.C."/>
            <person name="Florez L.V."/>
            <person name="Rees E.R."/>
            <person name="Hertweck C."/>
            <person name="Kaltenpoth M."/>
            <person name="Kwan J.C."/>
        </authorList>
    </citation>
    <scope>NUCLEOTIDE SEQUENCE [LARGE SCALE GENOMIC DNA]</scope>
</reference>
<dbReference type="Gene3D" id="3.40.50.1110">
    <property type="entry name" value="SGNH hydrolase"/>
    <property type="match status" value="1"/>
</dbReference>
<accession>A0A7V8FGY6</accession>
<comment type="caution">
    <text evidence="2">The sequence shown here is derived from an EMBL/GenBank/DDBJ whole genome shotgun (WGS) entry which is preliminary data.</text>
</comment>
<protein>
    <recommendedName>
        <fullName evidence="4">GDSL family lipase</fullName>
    </recommendedName>
</protein>
<dbReference type="InterPro" id="IPR036514">
    <property type="entry name" value="SGNH_hydro_sf"/>
</dbReference>
<evidence type="ECO:0008006" key="4">
    <source>
        <dbReference type="Google" id="ProtNLM"/>
    </source>
</evidence>
<organism evidence="2 3">
    <name type="scientific">Stenotrophomonas maltophilia</name>
    <name type="common">Pseudomonas maltophilia</name>
    <name type="synonym">Xanthomonas maltophilia</name>
    <dbReference type="NCBI Taxonomy" id="40324"/>
    <lineage>
        <taxon>Bacteria</taxon>
        <taxon>Pseudomonadati</taxon>
        <taxon>Pseudomonadota</taxon>
        <taxon>Gammaproteobacteria</taxon>
        <taxon>Lysobacterales</taxon>
        <taxon>Lysobacteraceae</taxon>
        <taxon>Stenotrophomonas</taxon>
        <taxon>Stenotrophomonas maltophilia group</taxon>
    </lineage>
</organism>
<gene>
    <name evidence="2" type="ORF">GAK31_01066</name>
</gene>
<dbReference type="EMBL" id="WNDS01000002">
    <property type="protein sequence ID" value="KAF1015591.1"/>
    <property type="molecule type" value="Genomic_DNA"/>
</dbReference>
<dbReference type="AlphaFoldDB" id="A0A7V8FGY6"/>
<feature type="signal peptide" evidence="1">
    <location>
        <begin position="1"/>
        <end position="24"/>
    </location>
</feature>
<evidence type="ECO:0000256" key="1">
    <source>
        <dbReference type="SAM" id="SignalP"/>
    </source>
</evidence>
<evidence type="ECO:0000313" key="3">
    <source>
        <dbReference type="Proteomes" id="UP000487117"/>
    </source>
</evidence>
<keyword evidence="1" id="KW-0732">Signal</keyword>
<dbReference type="Proteomes" id="UP000487117">
    <property type="component" value="Unassembled WGS sequence"/>
</dbReference>
<name>A0A7V8FGY6_STEMA</name>